<organism evidence="3">
    <name type="scientific">Leptosphaeria maculans (strain JN3 / isolate v23.1.3 / race Av1-4-5-6-7-8)</name>
    <name type="common">Blackleg fungus</name>
    <name type="synonym">Phoma lingam</name>
    <dbReference type="NCBI Taxonomy" id="985895"/>
    <lineage>
        <taxon>Eukaryota</taxon>
        <taxon>Fungi</taxon>
        <taxon>Dikarya</taxon>
        <taxon>Ascomycota</taxon>
        <taxon>Pezizomycotina</taxon>
        <taxon>Dothideomycetes</taxon>
        <taxon>Pleosporomycetidae</taxon>
        <taxon>Pleosporales</taxon>
        <taxon>Pleosporineae</taxon>
        <taxon>Leptosphaeriaceae</taxon>
        <taxon>Plenodomus</taxon>
        <taxon>Plenodomus lingam/Leptosphaeria maculans species complex</taxon>
    </lineage>
</organism>
<reference evidence="3" key="1">
    <citation type="journal article" date="2011" name="Nat. Commun.">
        <title>Effector diversification within compartments of the Leptosphaeria maculans genome affected by Repeat-Induced Point mutations.</title>
        <authorList>
            <person name="Rouxel T."/>
            <person name="Grandaubert J."/>
            <person name="Hane J.K."/>
            <person name="Hoede C."/>
            <person name="van de Wouw A.P."/>
            <person name="Couloux A."/>
            <person name="Dominguez V."/>
            <person name="Anthouard V."/>
            <person name="Bally P."/>
            <person name="Bourras S."/>
            <person name="Cozijnsen A.J."/>
            <person name="Ciuffetti L.M."/>
            <person name="Degrave A."/>
            <person name="Dilmaghani A."/>
            <person name="Duret L."/>
            <person name="Fudal I."/>
            <person name="Goodwin S.B."/>
            <person name="Gout L."/>
            <person name="Glaser N."/>
            <person name="Linglin J."/>
            <person name="Kema G.H.J."/>
            <person name="Lapalu N."/>
            <person name="Lawrence C.B."/>
            <person name="May K."/>
            <person name="Meyer M."/>
            <person name="Ollivier B."/>
            <person name="Poulain J."/>
            <person name="Schoch C.L."/>
            <person name="Simon A."/>
            <person name="Spatafora J.W."/>
            <person name="Stachowiak A."/>
            <person name="Turgeon B.G."/>
            <person name="Tyler B.M."/>
            <person name="Vincent D."/>
            <person name="Weissenbach J."/>
            <person name="Amselem J."/>
            <person name="Quesneville H."/>
            <person name="Oliver R.P."/>
            <person name="Wincker P."/>
            <person name="Balesdent M.-H."/>
            <person name="Howlett B.J."/>
        </authorList>
    </citation>
    <scope>NUCLEOTIDE SEQUENCE [LARGE SCALE GENOMIC DNA]</scope>
    <source>
        <strain evidence="3">JN3 / isolate v23.1.3 / race Av1-4-5-6-7-8</strain>
    </source>
</reference>
<feature type="compositionally biased region" description="Low complexity" evidence="1">
    <location>
        <begin position="148"/>
        <end position="158"/>
    </location>
</feature>
<protein>
    <submittedName>
        <fullName evidence="2">Predicted protein</fullName>
    </submittedName>
</protein>
<gene>
    <name evidence="2" type="ORF">LEMA_P103940.1</name>
</gene>
<dbReference type="GeneID" id="13283834"/>
<proteinExistence type="predicted"/>
<dbReference type="HOGENOM" id="CLU_687108_0_0_1"/>
<name>E5A0W7_LEPMJ</name>
<keyword evidence="3" id="KW-1185">Reference proteome</keyword>
<feature type="compositionally biased region" description="Low complexity" evidence="1">
    <location>
        <begin position="24"/>
        <end position="34"/>
    </location>
</feature>
<dbReference type="RefSeq" id="XP_003840742.1">
    <property type="nucleotide sequence ID" value="XM_003840694.1"/>
</dbReference>
<evidence type="ECO:0000313" key="3">
    <source>
        <dbReference type="Proteomes" id="UP000002668"/>
    </source>
</evidence>
<evidence type="ECO:0000313" key="2">
    <source>
        <dbReference type="EMBL" id="CBX97263.1"/>
    </source>
</evidence>
<dbReference type="VEuPathDB" id="FungiDB:LEMA_P103940.1"/>
<dbReference type="EMBL" id="FP929131">
    <property type="protein sequence ID" value="CBX97263.1"/>
    <property type="molecule type" value="Genomic_DNA"/>
</dbReference>
<dbReference type="OrthoDB" id="3797609at2759"/>
<sequence length="401" mass="43166">MPLFLPTRSYGGSPVSHSSEKVGHSTSSHSSDASLLARPEQWHDLGSLVSHQPRPTVDATKASIEAPQTLATRGGVNYYANKLPMDTSQAVSCDVNTFHTEILSGPRVKQTPFQTLESTKGTHKHSLGTKSSLLTTASAEAHSSISPIISTPSTHATTNPPQPPTHSQTDSSARKPPPPSLRDLHLAIGQHRIQYLPNFSSLTYDDATAEDGYLPITVRLGSYLPPDYYPLIGRTYSIWAYQTIPASTTGGPTPSGAAPHAPIELAAFNQRDQHVSHVPGIGSSSSWTNIQHHVHLHPAFALARSVADVACLVRYALLLAADARLYGFEGAGIPFGIGFAHQLVEIGERGWYEERFRILNEVGVLPGYHDRRTWGAVDVDKSKRIEGKGIAGGASEEELGT</sequence>
<feature type="region of interest" description="Disordered" evidence="1">
    <location>
        <begin position="1"/>
        <end position="35"/>
    </location>
</feature>
<evidence type="ECO:0000256" key="1">
    <source>
        <dbReference type="SAM" id="MobiDB-lite"/>
    </source>
</evidence>
<dbReference type="InParanoid" id="E5A0W7"/>
<dbReference type="Proteomes" id="UP000002668">
    <property type="component" value="Genome"/>
</dbReference>
<feature type="region of interest" description="Disordered" evidence="1">
    <location>
        <begin position="148"/>
        <end position="183"/>
    </location>
</feature>
<dbReference type="AlphaFoldDB" id="E5A0W7"/>
<accession>E5A0W7</accession>